<dbReference type="AlphaFoldDB" id="A0A8E0VJG0"/>
<evidence type="ECO:0000313" key="1">
    <source>
        <dbReference type="EMBL" id="KAA0197067.1"/>
    </source>
</evidence>
<sequence>MGCSVWFTSFTARGAFEDLHLSKQAMRMLCTPNAGGNSIVSEVLSFELLSRHLRGKLYKVSDSDSTKCDMILFSKHFLLHCHKILKSKMKLSNRFAWSLFNRSNDSIIVFSLLRNSGCVLLSSEKRHLGTGPNKSSHVISNQLSSSSLRLVIGALSMLSYDASMSKIK</sequence>
<dbReference type="EMBL" id="LUCM01002645">
    <property type="protein sequence ID" value="KAA0197067.1"/>
    <property type="molecule type" value="Genomic_DNA"/>
</dbReference>
<protein>
    <submittedName>
        <fullName evidence="1">Uncharacterized protein</fullName>
    </submittedName>
</protein>
<accession>A0A8E0VJG0</accession>
<evidence type="ECO:0000313" key="2">
    <source>
        <dbReference type="Proteomes" id="UP000728185"/>
    </source>
</evidence>
<keyword evidence="2" id="KW-1185">Reference proteome</keyword>
<dbReference type="Proteomes" id="UP000728185">
    <property type="component" value="Unassembled WGS sequence"/>
</dbReference>
<reference evidence="1" key="1">
    <citation type="submission" date="2019-05" db="EMBL/GenBank/DDBJ databases">
        <title>Annotation for the trematode Fasciolopsis buski.</title>
        <authorList>
            <person name="Choi Y.-J."/>
        </authorList>
    </citation>
    <scope>NUCLEOTIDE SEQUENCE</scope>
    <source>
        <strain evidence="1">HT</strain>
        <tissue evidence="1">Whole worm</tissue>
    </source>
</reference>
<gene>
    <name evidence="1" type="ORF">FBUS_01004</name>
</gene>
<proteinExistence type="predicted"/>
<comment type="caution">
    <text evidence="1">The sequence shown here is derived from an EMBL/GenBank/DDBJ whole genome shotgun (WGS) entry which is preliminary data.</text>
</comment>
<dbReference type="OrthoDB" id="10260545at2759"/>
<organism evidence="1 2">
    <name type="scientific">Fasciolopsis buskii</name>
    <dbReference type="NCBI Taxonomy" id="27845"/>
    <lineage>
        <taxon>Eukaryota</taxon>
        <taxon>Metazoa</taxon>
        <taxon>Spiralia</taxon>
        <taxon>Lophotrochozoa</taxon>
        <taxon>Platyhelminthes</taxon>
        <taxon>Trematoda</taxon>
        <taxon>Digenea</taxon>
        <taxon>Plagiorchiida</taxon>
        <taxon>Echinostomata</taxon>
        <taxon>Echinostomatoidea</taxon>
        <taxon>Fasciolidae</taxon>
        <taxon>Fasciolopsis</taxon>
    </lineage>
</organism>
<name>A0A8E0VJG0_9TREM</name>